<gene>
    <name evidence="3" type="ORF">ACFQ4G_19440</name>
</gene>
<feature type="domain" description="Cupin type-2" evidence="2">
    <location>
        <begin position="35"/>
        <end position="83"/>
    </location>
</feature>
<dbReference type="RefSeq" id="WP_238209225.1">
    <property type="nucleotide sequence ID" value="NZ_JBHTND010000037.1"/>
</dbReference>
<comment type="caution">
    <text evidence="3">The sequence shown here is derived from an EMBL/GenBank/DDBJ whole genome shotgun (WGS) entry which is preliminary data.</text>
</comment>
<dbReference type="SUPFAM" id="SSF51182">
    <property type="entry name" value="RmlC-like cupins"/>
    <property type="match status" value="1"/>
</dbReference>
<evidence type="ECO:0000313" key="3">
    <source>
        <dbReference type="EMBL" id="MFD1303745.1"/>
    </source>
</evidence>
<feature type="region of interest" description="Disordered" evidence="1">
    <location>
        <begin position="1"/>
        <end position="25"/>
    </location>
</feature>
<evidence type="ECO:0000259" key="2">
    <source>
        <dbReference type="Pfam" id="PF07883"/>
    </source>
</evidence>
<name>A0ABW3X4K7_9HYPH</name>
<dbReference type="InterPro" id="IPR011051">
    <property type="entry name" value="RmlC_Cupin_sf"/>
</dbReference>
<dbReference type="Pfam" id="PF07883">
    <property type="entry name" value="Cupin_2"/>
    <property type="match status" value="1"/>
</dbReference>
<dbReference type="Proteomes" id="UP001597176">
    <property type="component" value="Unassembled WGS sequence"/>
</dbReference>
<dbReference type="EMBL" id="JBHTND010000037">
    <property type="protein sequence ID" value="MFD1303745.1"/>
    <property type="molecule type" value="Genomic_DNA"/>
</dbReference>
<reference evidence="4" key="1">
    <citation type="journal article" date="2019" name="Int. J. Syst. Evol. Microbiol.">
        <title>The Global Catalogue of Microorganisms (GCM) 10K type strain sequencing project: providing services to taxonomists for standard genome sequencing and annotation.</title>
        <authorList>
            <consortium name="The Broad Institute Genomics Platform"/>
            <consortium name="The Broad Institute Genome Sequencing Center for Infectious Disease"/>
            <person name="Wu L."/>
            <person name="Ma J."/>
        </authorList>
    </citation>
    <scope>NUCLEOTIDE SEQUENCE [LARGE SCALE GENOMIC DNA]</scope>
    <source>
        <strain evidence="4">CCUG 56108</strain>
    </source>
</reference>
<keyword evidence="4" id="KW-1185">Reference proteome</keyword>
<dbReference type="Gene3D" id="2.60.120.10">
    <property type="entry name" value="Jelly Rolls"/>
    <property type="match status" value="1"/>
</dbReference>
<proteinExistence type="predicted"/>
<accession>A0ABW3X4K7</accession>
<protein>
    <submittedName>
        <fullName evidence="3">Cupin domain-containing protein</fullName>
    </submittedName>
</protein>
<evidence type="ECO:0000313" key="4">
    <source>
        <dbReference type="Proteomes" id="UP001597176"/>
    </source>
</evidence>
<dbReference type="InterPro" id="IPR013096">
    <property type="entry name" value="Cupin_2"/>
</dbReference>
<organism evidence="3 4">
    <name type="scientific">Methylobacterium marchantiae</name>
    <dbReference type="NCBI Taxonomy" id="600331"/>
    <lineage>
        <taxon>Bacteria</taxon>
        <taxon>Pseudomonadati</taxon>
        <taxon>Pseudomonadota</taxon>
        <taxon>Alphaproteobacteria</taxon>
        <taxon>Hyphomicrobiales</taxon>
        <taxon>Methylobacteriaceae</taxon>
        <taxon>Methylobacterium</taxon>
    </lineage>
</organism>
<sequence>MTEHCVAWADQAETKSPNGVGKRHLAGDGASLVRISIPAGTKAGRHSHPHEQFVQVLEGSGTLETERGSMAFGPGSVFHFPPET</sequence>
<dbReference type="InterPro" id="IPR014710">
    <property type="entry name" value="RmlC-like_jellyroll"/>
</dbReference>
<evidence type="ECO:0000256" key="1">
    <source>
        <dbReference type="SAM" id="MobiDB-lite"/>
    </source>
</evidence>